<evidence type="ECO:0000256" key="3">
    <source>
        <dbReference type="ARBA" id="ARBA00022989"/>
    </source>
</evidence>
<gene>
    <name evidence="10" type="ORF">TKK_009802</name>
</gene>
<sequence>MFSGLVVIFSYSLMGRTLCTRRPPFDCGNAERSISYQQGTRILRERRRLAWILLLLAILFALCWLPYHLLRLLLDFGVIAKPFHHSQAEDALVAQTCEKIIAQITSQLFQHSIQFLIKVNLKSFFVLELRKSCLQTLSSSQNKSSLKLLTT</sequence>
<evidence type="ECO:0000256" key="2">
    <source>
        <dbReference type="ARBA" id="ARBA00022692"/>
    </source>
</evidence>
<dbReference type="PANTHER" id="PTHR45695">
    <property type="entry name" value="LEUCOKININ RECEPTOR-RELATED"/>
    <property type="match status" value="1"/>
</dbReference>
<dbReference type="PROSITE" id="PS50262">
    <property type="entry name" value="G_PROTEIN_RECEP_F1_2"/>
    <property type="match status" value="1"/>
</dbReference>
<keyword evidence="5 8" id="KW-0472">Membrane</keyword>
<organism evidence="10 11">
    <name type="scientific">Trichogramma kaykai</name>
    <dbReference type="NCBI Taxonomy" id="54128"/>
    <lineage>
        <taxon>Eukaryota</taxon>
        <taxon>Metazoa</taxon>
        <taxon>Ecdysozoa</taxon>
        <taxon>Arthropoda</taxon>
        <taxon>Hexapoda</taxon>
        <taxon>Insecta</taxon>
        <taxon>Pterygota</taxon>
        <taxon>Neoptera</taxon>
        <taxon>Endopterygota</taxon>
        <taxon>Hymenoptera</taxon>
        <taxon>Apocrita</taxon>
        <taxon>Proctotrupomorpha</taxon>
        <taxon>Chalcidoidea</taxon>
        <taxon>Trichogrammatidae</taxon>
        <taxon>Trichogramma</taxon>
    </lineage>
</organism>
<name>A0ABD2WSU4_9HYME</name>
<keyword evidence="4" id="KW-0297">G-protein coupled receptor</keyword>
<accession>A0ABD2WSU4</accession>
<dbReference type="EMBL" id="JBJJXI010000073">
    <property type="protein sequence ID" value="KAL3396211.1"/>
    <property type="molecule type" value="Genomic_DNA"/>
</dbReference>
<comment type="subcellular location">
    <subcellularLocation>
        <location evidence="1">Membrane</location>
        <topology evidence="1">Multi-pass membrane protein</topology>
    </subcellularLocation>
</comment>
<evidence type="ECO:0000256" key="1">
    <source>
        <dbReference type="ARBA" id="ARBA00004141"/>
    </source>
</evidence>
<evidence type="ECO:0000313" key="10">
    <source>
        <dbReference type="EMBL" id="KAL3396211.1"/>
    </source>
</evidence>
<protein>
    <recommendedName>
        <fullName evidence="9">G-protein coupled receptors family 1 profile domain-containing protein</fullName>
    </recommendedName>
</protein>
<evidence type="ECO:0000259" key="9">
    <source>
        <dbReference type="PROSITE" id="PS50262"/>
    </source>
</evidence>
<evidence type="ECO:0000256" key="4">
    <source>
        <dbReference type="ARBA" id="ARBA00023040"/>
    </source>
</evidence>
<evidence type="ECO:0000256" key="5">
    <source>
        <dbReference type="ARBA" id="ARBA00023136"/>
    </source>
</evidence>
<keyword evidence="7" id="KW-0807">Transducer</keyword>
<dbReference type="Gene3D" id="1.20.1070.10">
    <property type="entry name" value="Rhodopsin 7-helix transmembrane proteins"/>
    <property type="match status" value="1"/>
</dbReference>
<feature type="transmembrane region" description="Helical" evidence="8">
    <location>
        <begin position="49"/>
        <end position="67"/>
    </location>
</feature>
<dbReference type="GO" id="GO:0016020">
    <property type="term" value="C:membrane"/>
    <property type="evidence" value="ECO:0007669"/>
    <property type="project" value="UniProtKB-SubCell"/>
</dbReference>
<keyword evidence="11" id="KW-1185">Reference proteome</keyword>
<comment type="caution">
    <text evidence="10">The sequence shown here is derived from an EMBL/GenBank/DDBJ whole genome shotgun (WGS) entry which is preliminary data.</text>
</comment>
<dbReference type="GO" id="GO:0004930">
    <property type="term" value="F:G protein-coupled receptor activity"/>
    <property type="evidence" value="ECO:0007669"/>
    <property type="project" value="UniProtKB-KW"/>
</dbReference>
<evidence type="ECO:0000256" key="8">
    <source>
        <dbReference type="SAM" id="Phobius"/>
    </source>
</evidence>
<dbReference type="PANTHER" id="PTHR45695:SF15">
    <property type="entry name" value="OPSIN RH2"/>
    <property type="match status" value="1"/>
</dbReference>
<proteinExistence type="predicted"/>
<evidence type="ECO:0000256" key="7">
    <source>
        <dbReference type="ARBA" id="ARBA00023224"/>
    </source>
</evidence>
<keyword evidence="2 8" id="KW-0812">Transmembrane</keyword>
<dbReference type="Proteomes" id="UP001627154">
    <property type="component" value="Unassembled WGS sequence"/>
</dbReference>
<evidence type="ECO:0000313" key="11">
    <source>
        <dbReference type="Proteomes" id="UP001627154"/>
    </source>
</evidence>
<feature type="domain" description="G-protein coupled receptors family 1 profile" evidence="9">
    <location>
        <begin position="1"/>
        <end position="73"/>
    </location>
</feature>
<keyword evidence="6" id="KW-0675">Receptor</keyword>
<evidence type="ECO:0000256" key="6">
    <source>
        <dbReference type="ARBA" id="ARBA00023170"/>
    </source>
</evidence>
<dbReference type="InterPro" id="IPR017452">
    <property type="entry name" value="GPCR_Rhodpsn_7TM"/>
</dbReference>
<keyword evidence="3 8" id="KW-1133">Transmembrane helix</keyword>
<reference evidence="10 11" key="1">
    <citation type="journal article" date="2024" name="bioRxiv">
        <title>A reference genome for Trichogramma kaykai: A tiny desert-dwelling parasitoid wasp with competing sex-ratio distorters.</title>
        <authorList>
            <person name="Culotta J."/>
            <person name="Lindsey A.R."/>
        </authorList>
    </citation>
    <scope>NUCLEOTIDE SEQUENCE [LARGE SCALE GENOMIC DNA]</scope>
    <source>
        <strain evidence="10 11">KSX58</strain>
    </source>
</reference>
<dbReference type="AlphaFoldDB" id="A0ABD2WSU4"/>
<dbReference type="SUPFAM" id="SSF81321">
    <property type="entry name" value="Family A G protein-coupled receptor-like"/>
    <property type="match status" value="1"/>
</dbReference>